<feature type="domain" description="Recombinase" evidence="2">
    <location>
        <begin position="184"/>
        <end position="309"/>
    </location>
</feature>
<feature type="domain" description="Resolvase/invertase-type recombinase catalytic" evidence="1">
    <location>
        <begin position="28"/>
        <end position="176"/>
    </location>
</feature>
<dbReference type="Gene3D" id="3.40.50.1390">
    <property type="entry name" value="Resolvase, N-terminal catalytic domain"/>
    <property type="match status" value="1"/>
</dbReference>
<sequence>MVQTNTTAARRPRITVIDPRKPEAAKLRVAAYARVSSDSADQLNSYMAQVDFYTKFISSREDWELVDVYADEGLSGLEARKREEFNRMIADCRDGKIDRVLVKSTSRFARNTTDYIRYVRELLRLGISICFEKENIDTGKMTTEQIAQIYGAFSQMESTNHSNNMRVSVRMRMEKGIFVPPSTPYGYRLAGRELEIVPEEAEIVRYIYNAYLKGQGTADIAHELNELGAIRGHGREGWHPNTVQYILTNVSYTGDMLWQKSFATDTIPFRQVPNRGQKPRYFVENCHPPIVSKEDFQRVQNLMALRRTQFAGNSSKPEASVYSKRIVCGGCGSVCRRKVTNGKTYWVCNRHDDAKSRCPVPQVPEAEITAALLRLYHKLKADGGTILRTVLEQLRELRERELRTNCKISDIDKEIARLSEQNLVLVRLKSKGYVDPALYLSQQGEIEQKLRTLRRLRRRIMDSTSEDTQIQDTEIMLDCLEDGPQWLGEPSQELFESLVRRIVIVSADTLKFTLLNGLELTERIGKAVR</sequence>
<dbReference type="InterPro" id="IPR038109">
    <property type="entry name" value="DNA_bind_recomb_sf"/>
</dbReference>
<reference evidence="3 4" key="1">
    <citation type="submission" date="2018-08" db="EMBL/GenBank/DDBJ databases">
        <title>Murine metabolic-syndrome-specific gut microbial biobank.</title>
        <authorList>
            <person name="Liu C."/>
        </authorList>
    </citation>
    <scope>NUCLEOTIDE SEQUENCE [LARGE SCALE GENOMIC DNA]</scope>
    <source>
        <strain evidence="3 4">X69</strain>
    </source>
</reference>
<dbReference type="PANTHER" id="PTHR30461">
    <property type="entry name" value="DNA-INVERTASE FROM LAMBDOID PROPHAGE"/>
    <property type="match status" value="1"/>
</dbReference>
<organism evidence="3 4">
    <name type="scientific">Anaerotruncus colihominis</name>
    <dbReference type="NCBI Taxonomy" id="169435"/>
    <lineage>
        <taxon>Bacteria</taxon>
        <taxon>Bacillati</taxon>
        <taxon>Bacillota</taxon>
        <taxon>Clostridia</taxon>
        <taxon>Eubacteriales</taxon>
        <taxon>Oscillospiraceae</taxon>
        <taxon>Anaerotruncus</taxon>
    </lineage>
</organism>
<gene>
    <name evidence="3" type="ORF">D3Z39_16340</name>
</gene>
<dbReference type="InterPro" id="IPR025827">
    <property type="entry name" value="Zn_ribbon_recom_dom"/>
</dbReference>
<evidence type="ECO:0000313" key="4">
    <source>
        <dbReference type="Proteomes" id="UP000446348"/>
    </source>
</evidence>
<proteinExistence type="predicted"/>
<dbReference type="SMART" id="SM00857">
    <property type="entry name" value="Resolvase"/>
    <property type="match status" value="1"/>
</dbReference>
<dbReference type="RefSeq" id="WP_160211067.1">
    <property type="nucleotide sequence ID" value="NZ_QXWZ01000051.1"/>
</dbReference>
<dbReference type="InterPro" id="IPR006119">
    <property type="entry name" value="Resolv_N"/>
</dbReference>
<dbReference type="Gene3D" id="3.90.1750.20">
    <property type="entry name" value="Putative Large Serine Recombinase, Chain B, Domain 2"/>
    <property type="match status" value="1"/>
</dbReference>
<dbReference type="GO" id="GO:0000150">
    <property type="term" value="F:DNA strand exchange activity"/>
    <property type="evidence" value="ECO:0007669"/>
    <property type="project" value="InterPro"/>
</dbReference>
<dbReference type="SUPFAM" id="SSF53041">
    <property type="entry name" value="Resolvase-like"/>
    <property type="match status" value="1"/>
</dbReference>
<evidence type="ECO:0000259" key="1">
    <source>
        <dbReference type="PROSITE" id="PS51736"/>
    </source>
</evidence>
<accession>A0A845RLI2</accession>
<dbReference type="PANTHER" id="PTHR30461:SF23">
    <property type="entry name" value="DNA RECOMBINASE-RELATED"/>
    <property type="match status" value="1"/>
</dbReference>
<dbReference type="Pfam" id="PF13408">
    <property type="entry name" value="Zn_ribbon_recom"/>
    <property type="match status" value="1"/>
</dbReference>
<dbReference type="GO" id="GO:0003677">
    <property type="term" value="F:DNA binding"/>
    <property type="evidence" value="ECO:0007669"/>
    <property type="project" value="InterPro"/>
</dbReference>
<dbReference type="InterPro" id="IPR050639">
    <property type="entry name" value="SSR_resolvase"/>
</dbReference>
<dbReference type="PROSITE" id="PS51737">
    <property type="entry name" value="RECOMBINASE_DNA_BIND"/>
    <property type="match status" value="1"/>
</dbReference>
<dbReference type="CDD" id="cd00338">
    <property type="entry name" value="Ser_Recombinase"/>
    <property type="match status" value="1"/>
</dbReference>
<name>A0A845RLI2_9FIRM</name>
<dbReference type="EMBL" id="QXWZ01000051">
    <property type="protein sequence ID" value="NBI80393.1"/>
    <property type="molecule type" value="Genomic_DNA"/>
</dbReference>
<dbReference type="PROSITE" id="PS51736">
    <property type="entry name" value="RECOMBINASES_3"/>
    <property type="match status" value="1"/>
</dbReference>
<dbReference type="AlphaFoldDB" id="A0A845RLI2"/>
<comment type="caution">
    <text evidence="3">The sequence shown here is derived from an EMBL/GenBank/DDBJ whole genome shotgun (WGS) entry which is preliminary data.</text>
</comment>
<dbReference type="Pfam" id="PF07508">
    <property type="entry name" value="Recombinase"/>
    <property type="match status" value="1"/>
</dbReference>
<dbReference type="Pfam" id="PF00239">
    <property type="entry name" value="Resolvase"/>
    <property type="match status" value="1"/>
</dbReference>
<evidence type="ECO:0000313" key="3">
    <source>
        <dbReference type="EMBL" id="NBI80393.1"/>
    </source>
</evidence>
<dbReference type="InterPro" id="IPR011109">
    <property type="entry name" value="DNA_bind_recombinase_dom"/>
</dbReference>
<dbReference type="InterPro" id="IPR036162">
    <property type="entry name" value="Resolvase-like_N_sf"/>
</dbReference>
<dbReference type="OrthoDB" id="1839742at2"/>
<protein>
    <submittedName>
        <fullName evidence="3">Recombinase family protein</fullName>
    </submittedName>
</protein>
<evidence type="ECO:0000259" key="2">
    <source>
        <dbReference type="PROSITE" id="PS51737"/>
    </source>
</evidence>
<dbReference type="Proteomes" id="UP000446348">
    <property type="component" value="Unassembled WGS sequence"/>
</dbReference>